<proteinExistence type="predicted"/>
<evidence type="ECO:0000313" key="4">
    <source>
        <dbReference type="Proteomes" id="UP000280834"/>
    </source>
</evidence>
<dbReference type="GO" id="GO:0000159">
    <property type="term" value="C:protein phosphatase type 2A complex"/>
    <property type="evidence" value="ECO:0007669"/>
    <property type="project" value="TreeGrafter"/>
</dbReference>
<keyword evidence="4" id="KW-1185">Reference proteome</keyword>
<dbReference type="EMBL" id="UZAG01023300">
    <property type="protein sequence ID" value="VDO56292.1"/>
    <property type="molecule type" value="Genomic_DNA"/>
</dbReference>
<dbReference type="Proteomes" id="UP000280834">
    <property type="component" value="Unassembled WGS sequence"/>
</dbReference>
<dbReference type="WBParaSite" id="BTMF_0001792301-mRNA-1">
    <property type="protein sequence ID" value="BTMF_0001792301-mRNA-1"/>
    <property type="gene ID" value="BTMF_0001792301"/>
</dbReference>
<dbReference type="GO" id="GO:0046872">
    <property type="term" value="F:metal ion binding"/>
    <property type="evidence" value="ECO:0007669"/>
    <property type="project" value="UniProtKB-KW"/>
</dbReference>
<sequence length="59" mass="6809">MTAVAHDEAARFVYTLAGPNRNYLTKEDLAPILKDLIETFPGLHFLREAEEFHSRYVET</sequence>
<keyword evidence="1" id="KW-0479">Metal-binding</keyword>
<accession>A0A0R3RD00</accession>
<dbReference type="InterPro" id="IPR041534">
    <property type="entry name" value="EF-hand_13"/>
</dbReference>
<protein>
    <submittedName>
        <fullName evidence="5">EF-hand_13 domain-containing protein</fullName>
    </submittedName>
</protein>
<evidence type="ECO:0000259" key="2">
    <source>
        <dbReference type="Pfam" id="PF17958"/>
    </source>
</evidence>
<dbReference type="Gene3D" id="1.10.238.220">
    <property type="match status" value="1"/>
</dbReference>
<reference evidence="3 4" key="2">
    <citation type="submission" date="2018-11" db="EMBL/GenBank/DDBJ databases">
        <authorList>
            <consortium name="Pathogen Informatics"/>
        </authorList>
    </citation>
    <scope>NUCLEOTIDE SEQUENCE [LARGE SCALE GENOMIC DNA]</scope>
</reference>
<dbReference type="PANTHER" id="PTHR14095">
    <property type="entry name" value="PHOSPHATASE 2A REGULATORY SUBUNIT-RELATED"/>
    <property type="match status" value="1"/>
</dbReference>
<dbReference type="AlphaFoldDB" id="A0A0R3RD00"/>
<evidence type="ECO:0000313" key="5">
    <source>
        <dbReference type="WBParaSite" id="BTMF_0001792301-mRNA-1"/>
    </source>
</evidence>
<gene>
    <name evidence="3" type="ORF">BTMF_LOCUS15886</name>
</gene>
<evidence type="ECO:0000256" key="1">
    <source>
        <dbReference type="ARBA" id="ARBA00022723"/>
    </source>
</evidence>
<feature type="domain" description="PP2A regulatory subunit B'' EF-hand" evidence="2">
    <location>
        <begin position="7"/>
        <end position="59"/>
    </location>
</feature>
<evidence type="ECO:0000313" key="3">
    <source>
        <dbReference type="EMBL" id="VDO56292.1"/>
    </source>
</evidence>
<dbReference type="GO" id="GO:0019888">
    <property type="term" value="F:protein phosphatase regulator activity"/>
    <property type="evidence" value="ECO:0007669"/>
    <property type="project" value="TreeGrafter"/>
</dbReference>
<dbReference type="STRING" id="42155.A0A0R3RD00"/>
<reference evidence="5" key="1">
    <citation type="submission" date="2017-02" db="UniProtKB">
        <authorList>
            <consortium name="WormBaseParasite"/>
        </authorList>
    </citation>
    <scope>IDENTIFICATION</scope>
</reference>
<dbReference type="PANTHER" id="PTHR14095:SF0">
    <property type="entry name" value="MIP22305P"/>
    <property type="match status" value="1"/>
</dbReference>
<name>A0A0R3RD00_9BILA</name>
<organism evidence="5">
    <name type="scientific">Brugia timori</name>
    <dbReference type="NCBI Taxonomy" id="42155"/>
    <lineage>
        <taxon>Eukaryota</taxon>
        <taxon>Metazoa</taxon>
        <taxon>Ecdysozoa</taxon>
        <taxon>Nematoda</taxon>
        <taxon>Chromadorea</taxon>
        <taxon>Rhabditida</taxon>
        <taxon>Spirurina</taxon>
        <taxon>Spiruromorpha</taxon>
        <taxon>Filarioidea</taxon>
        <taxon>Onchocercidae</taxon>
        <taxon>Brugia</taxon>
    </lineage>
</organism>
<dbReference type="Pfam" id="PF17958">
    <property type="entry name" value="EF-hand_13"/>
    <property type="match status" value="1"/>
</dbReference>